<dbReference type="AlphaFoldDB" id="A0A017HQV5"/>
<dbReference type="InterPro" id="IPR009945">
    <property type="entry name" value="ATPase_inh_sub_z"/>
</dbReference>
<gene>
    <name evidence="1" type="ORF">Rumeso_01724</name>
</gene>
<evidence type="ECO:0000313" key="1">
    <source>
        <dbReference type="EMBL" id="EYD76766.1"/>
    </source>
</evidence>
<comment type="caution">
    <text evidence="1">The sequence shown here is derived from an EMBL/GenBank/DDBJ whole genome shotgun (WGS) entry which is preliminary data.</text>
</comment>
<dbReference type="HOGENOM" id="CLU_146724_0_0_5"/>
<accession>A0A017HQV5</accession>
<dbReference type="InterPro" id="IPR038293">
    <property type="entry name" value="ATPase_inh_sub_z_sf"/>
</dbReference>
<reference evidence="1 2" key="1">
    <citation type="submission" date="2013-02" db="EMBL/GenBank/DDBJ databases">
        <authorList>
            <person name="Fiebig A."/>
            <person name="Goeker M."/>
            <person name="Klenk H.-P.P."/>
        </authorList>
    </citation>
    <scope>NUCLEOTIDE SEQUENCE [LARGE SCALE GENOMIC DNA]</scope>
    <source>
        <strain evidence="1 2">DSM 19309</strain>
    </source>
</reference>
<dbReference type="Pfam" id="PF07345">
    <property type="entry name" value="ATPaseInh_sub_z"/>
    <property type="match status" value="1"/>
</dbReference>
<dbReference type="PIRSF" id="PIRSF031780">
    <property type="entry name" value="UCP031780"/>
    <property type="match status" value="1"/>
</dbReference>
<protein>
    <recommendedName>
        <fullName evidence="3">Aldolase</fullName>
    </recommendedName>
</protein>
<dbReference type="Gene3D" id="1.10.790.20">
    <property type="entry name" value="Domain of unknown function DUF1476"/>
    <property type="match status" value="1"/>
</dbReference>
<dbReference type="STRING" id="442562.Rumeso_01724"/>
<dbReference type="PATRIC" id="fig|442562.3.peg.1707"/>
<sequence>MPALQPGGKAGAMTTFDDREHAFEAKFAHDAEMQFKAEARRNRLLGLWAAGLMGRTGAEAEAYAREVITSDFQEAGEEDVFRKLRADLIGKADDADIRAQMRTLMAQAKSQIMEEVGNS</sequence>
<name>A0A017HQV5_9RHOB</name>
<keyword evidence="2" id="KW-1185">Reference proteome</keyword>
<organism evidence="1 2">
    <name type="scientific">Rubellimicrobium mesophilum DSM 19309</name>
    <dbReference type="NCBI Taxonomy" id="442562"/>
    <lineage>
        <taxon>Bacteria</taxon>
        <taxon>Pseudomonadati</taxon>
        <taxon>Pseudomonadota</taxon>
        <taxon>Alphaproteobacteria</taxon>
        <taxon>Rhodobacterales</taxon>
        <taxon>Roseobacteraceae</taxon>
        <taxon>Rubellimicrobium</taxon>
    </lineage>
</organism>
<evidence type="ECO:0008006" key="3">
    <source>
        <dbReference type="Google" id="ProtNLM"/>
    </source>
</evidence>
<dbReference type="EMBL" id="AOSK01000041">
    <property type="protein sequence ID" value="EYD76766.1"/>
    <property type="molecule type" value="Genomic_DNA"/>
</dbReference>
<dbReference type="Proteomes" id="UP000019666">
    <property type="component" value="Unassembled WGS sequence"/>
</dbReference>
<evidence type="ECO:0000313" key="2">
    <source>
        <dbReference type="Proteomes" id="UP000019666"/>
    </source>
</evidence>
<proteinExistence type="predicted"/>